<dbReference type="SMART" id="SM00248">
    <property type="entry name" value="ANK"/>
    <property type="match status" value="2"/>
</dbReference>
<evidence type="ECO:0000313" key="5">
    <source>
        <dbReference type="Proteomes" id="UP000225706"/>
    </source>
</evidence>
<evidence type="ECO:0000256" key="3">
    <source>
        <dbReference type="PROSITE-ProRule" id="PRU00023"/>
    </source>
</evidence>
<proteinExistence type="predicted"/>
<dbReference type="Pfam" id="PF12796">
    <property type="entry name" value="Ank_2"/>
    <property type="match status" value="1"/>
</dbReference>
<evidence type="ECO:0000256" key="2">
    <source>
        <dbReference type="ARBA" id="ARBA00023043"/>
    </source>
</evidence>
<dbReference type="Gene3D" id="1.25.40.20">
    <property type="entry name" value="Ankyrin repeat-containing domain"/>
    <property type="match status" value="1"/>
</dbReference>
<comment type="caution">
    <text evidence="4">The sequence shown here is derived from an EMBL/GenBank/DDBJ whole genome shotgun (WGS) entry which is preliminary data.</text>
</comment>
<keyword evidence="1" id="KW-0677">Repeat</keyword>
<protein>
    <submittedName>
        <fullName evidence="4">Caseinolytic peptidase B protein-like</fullName>
    </submittedName>
</protein>
<dbReference type="SUPFAM" id="SSF48403">
    <property type="entry name" value="Ankyrin repeat"/>
    <property type="match status" value="1"/>
</dbReference>
<evidence type="ECO:0000256" key="1">
    <source>
        <dbReference type="ARBA" id="ARBA00022737"/>
    </source>
</evidence>
<gene>
    <name evidence="4" type="primary">Clpb</name>
    <name evidence="4" type="ORF">AWC38_SpisGene25698</name>
</gene>
<keyword evidence="2 3" id="KW-0040">ANK repeat</keyword>
<dbReference type="EMBL" id="LSMT01005278">
    <property type="protein sequence ID" value="PFW98163.1"/>
    <property type="molecule type" value="Genomic_DNA"/>
</dbReference>
<feature type="repeat" description="ANK" evidence="3">
    <location>
        <begin position="35"/>
        <end position="67"/>
    </location>
</feature>
<dbReference type="InterPro" id="IPR002110">
    <property type="entry name" value="Ankyrin_rpt"/>
</dbReference>
<dbReference type="AlphaFoldDB" id="A0A2B4PVG9"/>
<accession>A0A2B4PVG9</accession>
<dbReference type="OrthoDB" id="10251692at2759"/>
<sequence length="88" mass="9868">MELCKDLMVAAKAGDEDEAKRTIDEGVDMNYQNEFGQSAMMVASWEGHLGIVEALLNDGADPNLQDGVRFYVTGSELLIFFLWDNYML</sequence>
<dbReference type="STRING" id="50429.A0A2B4PVG9"/>
<dbReference type="PROSITE" id="PS50297">
    <property type="entry name" value="ANK_REP_REGION"/>
    <property type="match status" value="1"/>
</dbReference>
<dbReference type="Proteomes" id="UP000225706">
    <property type="component" value="Unassembled WGS sequence"/>
</dbReference>
<keyword evidence="5" id="KW-1185">Reference proteome</keyword>
<dbReference type="PROSITE" id="PS50088">
    <property type="entry name" value="ANK_REPEAT"/>
    <property type="match status" value="1"/>
</dbReference>
<dbReference type="InterPro" id="IPR036770">
    <property type="entry name" value="Ankyrin_rpt-contain_sf"/>
</dbReference>
<organism evidence="4 5">
    <name type="scientific">Stylophora pistillata</name>
    <name type="common">Smooth cauliflower coral</name>
    <dbReference type="NCBI Taxonomy" id="50429"/>
    <lineage>
        <taxon>Eukaryota</taxon>
        <taxon>Metazoa</taxon>
        <taxon>Cnidaria</taxon>
        <taxon>Anthozoa</taxon>
        <taxon>Hexacorallia</taxon>
        <taxon>Scleractinia</taxon>
        <taxon>Astrocoeniina</taxon>
        <taxon>Pocilloporidae</taxon>
        <taxon>Stylophora</taxon>
    </lineage>
</organism>
<reference evidence="5" key="1">
    <citation type="journal article" date="2017" name="bioRxiv">
        <title>Comparative analysis of the genomes of Stylophora pistillata and Acropora digitifera provides evidence for extensive differences between species of corals.</title>
        <authorList>
            <person name="Voolstra C.R."/>
            <person name="Li Y."/>
            <person name="Liew Y.J."/>
            <person name="Baumgarten S."/>
            <person name="Zoccola D."/>
            <person name="Flot J.-F."/>
            <person name="Tambutte S."/>
            <person name="Allemand D."/>
            <person name="Aranda M."/>
        </authorList>
    </citation>
    <scope>NUCLEOTIDE SEQUENCE [LARGE SCALE GENOMIC DNA]</scope>
</reference>
<name>A0A2B4PVG9_STYPI</name>
<evidence type="ECO:0000313" key="4">
    <source>
        <dbReference type="EMBL" id="PFW98163.1"/>
    </source>
</evidence>
<dbReference type="PANTHER" id="PTHR24171">
    <property type="entry name" value="ANKYRIN REPEAT DOMAIN-CONTAINING PROTEIN 39-RELATED"/>
    <property type="match status" value="1"/>
</dbReference>